<dbReference type="SUPFAM" id="SSF53756">
    <property type="entry name" value="UDP-Glycosyltransferase/glycogen phosphorylase"/>
    <property type="match status" value="1"/>
</dbReference>
<comment type="caution">
    <text evidence="3">The sequence shown here is derived from an EMBL/GenBank/DDBJ whole genome shotgun (WGS) entry which is preliminary data.</text>
</comment>
<gene>
    <name evidence="3" type="ORF">HIR71_11660</name>
</gene>
<evidence type="ECO:0000313" key="4">
    <source>
        <dbReference type="Proteomes" id="UP000562124"/>
    </source>
</evidence>
<organism evidence="3 4">
    <name type="scientific">Cellulomonas fimi</name>
    <dbReference type="NCBI Taxonomy" id="1708"/>
    <lineage>
        <taxon>Bacteria</taxon>
        <taxon>Bacillati</taxon>
        <taxon>Actinomycetota</taxon>
        <taxon>Actinomycetes</taxon>
        <taxon>Micrococcales</taxon>
        <taxon>Cellulomonadaceae</taxon>
        <taxon>Cellulomonas</taxon>
    </lineage>
</organism>
<dbReference type="Gene3D" id="3.40.50.2000">
    <property type="entry name" value="Glycogen Phosphorylase B"/>
    <property type="match status" value="1"/>
</dbReference>
<dbReference type="EMBL" id="JABCJJ010000018">
    <property type="protein sequence ID" value="NMR20866.1"/>
    <property type="molecule type" value="Genomic_DNA"/>
</dbReference>
<evidence type="ECO:0000259" key="2">
    <source>
        <dbReference type="Pfam" id="PF00534"/>
    </source>
</evidence>
<keyword evidence="1 3" id="KW-0808">Transferase</keyword>
<protein>
    <submittedName>
        <fullName evidence="3">Glycosyltransferase family 4 protein</fullName>
    </submittedName>
</protein>
<dbReference type="AlphaFoldDB" id="A0A7Y0QH83"/>
<dbReference type="InterPro" id="IPR001296">
    <property type="entry name" value="Glyco_trans_1"/>
</dbReference>
<name>A0A7Y0QH83_CELFI</name>
<dbReference type="Pfam" id="PF00534">
    <property type="entry name" value="Glycos_transf_1"/>
    <property type="match status" value="1"/>
</dbReference>
<reference evidence="3 4" key="1">
    <citation type="submission" date="2020-04" db="EMBL/GenBank/DDBJ databases">
        <title>Sequencing and Assembly of C. fimi.</title>
        <authorList>
            <person name="Ramsey A.R."/>
        </authorList>
    </citation>
    <scope>NUCLEOTIDE SEQUENCE [LARGE SCALE GENOMIC DNA]</scope>
    <source>
        <strain evidence="3 4">SB</strain>
    </source>
</reference>
<dbReference type="CDD" id="cd03809">
    <property type="entry name" value="GT4_MtfB-like"/>
    <property type="match status" value="1"/>
</dbReference>
<sequence length="514" mass="56077">MKVVAPLRARGAQVVEALVAQSPRHRAALVDRLQTLLRTLGAGGARPTEQVDDLVEQVAARLDPHDADTMWLALAVIAAELPTAVSVVAARRRAELEGPATVLRDAIGDVAPANRTRRVEVATDEVLVDVNHLARTTLTTGIQRVTHATVTRWHRDHELSFVVWTHDRRALRRLTAAETTDMLTGAPRRSSAAPELPTSVPTVVVPWRCRYVLPEVALEMSRTRRTLALVMHARCATGVIGFDAVPLTTSETTEQDVPAQFINELAAIRHMDRVATISLAAETEYRGWRTMVSAAGITGPSIRTIALPSSVEAPDATALAATRARFCLPTMPMVLCVGSHEPRKNHLAVLHAAELLWRRGRKFSLVFVGGNAWNSERTQQRLAELTEQGRPVESVRALPDETLFALYRLARCTVFPSLNEGFGLPVAESLASGTPVVTSRFGAMAEVGESGGTLLVDPRDDHSIAVALDTLLTDDHVHARLAREAAERPVRTWDEYAAETWDYLVTSNPMDADA</sequence>
<dbReference type="RefSeq" id="WP_169325243.1">
    <property type="nucleotide sequence ID" value="NZ_JABCJJ010000018.1"/>
</dbReference>
<feature type="domain" description="Glycosyl transferase family 1" evidence="2">
    <location>
        <begin position="332"/>
        <end position="487"/>
    </location>
</feature>
<evidence type="ECO:0000313" key="3">
    <source>
        <dbReference type="EMBL" id="NMR20866.1"/>
    </source>
</evidence>
<dbReference type="PANTHER" id="PTHR46401:SF2">
    <property type="entry name" value="GLYCOSYLTRANSFERASE WBBK-RELATED"/>
    <property type="match status" value="1"/>
</dbReference>
<keyword evidence="4" id="KW-1185">Reference proteome</keyword>
<evidence type="ECO:0000256" key="1">
    <source>
        <dbReference type="ARBA" id="ARBA00022679"/>
    </source>
</evidence>
<accession>A0A7Y0QH83</accession>
<dbReference type="Proteomes" id="UP000562124">
    <property type="component" value="Unassembled WGS sequence"/>
</dbReference>
<dbReference type="GO" id="GO:0016757">
    <property type="term" value="F:glycosyltransferase activity"/>
    <property type="evidence" value="ECO:0007669"/>
    <property type="project" value="InterPro"/>
</dbReference>
<proteinExistence type="predicted"/>
<dbReference type="PANTHER" id="PTHR46401">
    <property type="entry name" value="GLYCOSYLTRANSFERASE WBBK-RELATED"/>
    <property type="match status" value="1"/>
</dbReference>